<gene>
    <name evidence="1" type="ORF">SAMN05192563_1008134</name>
</gene>
<dbReference type="Proteomes" id="UP000198844">
    <property type="component" value="Unassembled WGS sequence"/>
</dbReference>
<proteinExistence type="predicted"/>
<sequence length="38" mass="3996">MRTRVHVGFMKGMIPGSGAVLAGAFPACAVMDIEVFNN</sequence>
<reference evidence="1 2" key="1">
    <citation type="submission" date="2016-10" db="EMBL/GenBank/DDBJ databases">
        <authorList>
            <person name="de Groot N.N."/>
        </authorList>
    </citation>
    <scope>NUCLEOTIDE SEQUENCE [LARGE SCALE GENOMIC DNA]</scope>
    <source>
        <strain evidence="1 2">LMG 27731</strain>
    </source>
</reference>
<evidence type="ECO:0000313" key="2">
    <source>
        <dbReference type="Proteomes" id="UP000198844"/>
    </source>
</evidence>
<dbReference type="EMBL" id="FPBH01000008">
    <property type="protein sequence ID" value="SFU05633.1"/>
    <property type="molecule type" value="Genomic_DNA"/>
</dbReference>
<protein>
    <submittedName>
        <fullName evidence="1">Uncharacterized protein</fullName>
    </submittedName>
</protein>
<name>A0A1I7D1V2_9BURK</name>
<accession>A0A1I7D1V2</accession>
<evidence type="ECO:0000313" key="1">
    <source>
        <dbReference type="EMBL" id="SFU05633.1"/>
    </source>
</evidence>
<organism evidence="1 2">
    <name type="scientific">Paraburkholderia aspalathi</name>
    <dbReference type="NCBI Taxonomy" id="1324617"/>
    <lineage>
        <taxon>Bacteria</taxon>
        <taxon>Pseudomonadati</taxon>
        <taxon>Pseudomonadota</taxon>
        <taxon>Betaproteobacteria</taxon>
        <taxon>Burkholderiales</taxon>
        <taxon>Burkholderiaceae</taxon>
        <taxon>Paraburkholderia</taxon>
    </lineage>
</organism>
<dbReference type="AlphaFoldDB" id="A0A1I7D1V2"/>